<organism evidence="1 2">
    <name type="scientific">Tanacetum coccineum</name>
    <dbReference type="NCBI Taxonomy" id="301880"/>
    <lineage>
        <taxon>Eukaryota</taxon>
        <taxon>Viridiplantae</taxon>
        <taxon>Streptophyta</taxon>
        <taxon>Embryophyta</taxon>
        <taxon>Tracheophyta</taxon>
        <taxon>Spermatophyta</taxon>
        <taxon>Magnoliopsida</taxon>
        <taxon>eudicotyledons</taxon>
        <taxon>Gunneridae</taxon>
        <taxon>Pentapetalae</taxon>
        <taxon>asterids</taxon>
        <taxon>campanulids</taxon>
        <taxon>Asterales</taxon>
        <taxon>Asteraceae</taxon>
        <taxon>Asteroideae</taxon>
        <taxon>Anthemideae</taxon>
        <taxon>Anthemidinae</taxon>
        <taxon>Tanacetum</taxon>
    </lineage>
</organism>
<proteinExistence type="predicted"/>
<dbReference type="EMBL" id="BQNB010012573">
    <property type="protein sequence ID" value="GJT05267.1"/>
    <property type="molecule type" value="Genomic_DNA"/>
</dbReference>
<dbReference type="PANTHER" id="PTHR10492:SF93">
    <property type="entry name" value="ATP-DEPENDENT DNA HELICASE"/>
    <property type="match status" value="1"/>
</dbReference>
<sequence length="130" mass="14355">MIVLAMASSKSLPYSYQAAGLHIAGPRCGGRDCGSKKKEDKDEATWIEIPEDFIINTAESPIKHILKETFPDFTTRKSDGTYLKERAILTPRNDDADAINAYMFGKFPGPTMTYNSADEVCKASTDVLDQ</sequence>
<dbReference type="PANTHER" id="PTHR10492">
    <property type="match status" value="1"/>
</dbReference>
<protein>
    <submittedName>
        <fullName evidence="1">ATP-dependent DNA helicase PIF1-like protein</fullName>
    </submittedName>
</protein>
<accession>A0ABQ5AU13</accession>
<evidence type="ECO:0000313" key="1">
    <source>
        <dbReference type="EMBL" id="GJT05267.1"/>
    </source>
</evidence>
<dbReference type="Proteomes" id="UP001151760">
    <property type="component" value="Unassembled WGS sequence"/>
</dbReference>
<reference evidence="1" key="1">
    <citation type="journal article" date="2022" name="Int. J. Mol. Sci.">
        <title>Draft Genome of Tanacetum Coccineum: Genomic Comparison of Closely Related Tanacetum-Family Plants.</title>
        <authorList>
            <person name="Yamashiro T."/>
            <person name="Shiraishi A."/>
            <person name="Nakayama K."/>
            <person name="Satake H."/>
        </authorList>
    </citation>
    <scope>NUCLEOTIDE SEQUENCE</scope>
</reference>
<evidence type="ECO:0000313" key="2">
    <source>
        <dbReference type="Proteomes" id="UP001151760"/>
    </source>
</evidence>
<comment type="caution">
    <text evidence="1">The sequence shown here is derived from an EMBL/GenBank/DDBJ whole genome shotgun (WGS) entry which is preliminary data.</text>
</comment>
<keyword evidence="2" id="KW-1185">Reference proteome</keyword>
<reference evidence="1" key="2">
    <citation type="submission" date="2022-01" db="EMBL/GenBank/DDBJ databases">
        <authorList>
            <person name="Yamashiro T."/>
            <person name="Shiraishi A."/>
            <person name="Satake H."/>
            <person name="Nakayama K."/>
        </authorList>
    </citation>
    <scope>NUCLEOTIDE SEQUENCE</scope>
</reference>
<gene>
    <name evidence="1" type="ORF">Tco_0839729</name>
</gene>
<name>A0ABQ5AU13_9ASTR</name>